<name>A0ABD1Z8B4_9MARC</name>
<accession>A0ABD1Z8B4</accession>
<gene>
    <name evidence="1" type="ORF">R1flu_011478</name>
</gene>
<sequence>MLLRKYSLYSISPGKYVQNGGTSTQDDWIFRAYECNAATVGKRIQRSITRSRSVVFEQSKIASSDSDGTLRIDSQTAIPAWQFVAVLHLFTWTRGLMIKREGTPGTSVPANDDSLQRIRFWRMQ</sequence>
<dbReference type="EMBL" id="JBHFFA010000002">
    <property type="protein sequence ID" value="KAL2643891.1"/>
    <property type="molecule type" value="Genomic_DNA"/>
</dbReference>
<reference evidence="1 2" key="1">
    <citation type="submission" date="2024-09" db="EMBL/GenBank/DDBJ databases">
        <title>Chromosome-scale assembly of Riccia fluitans.</title>
        <authorList>
            <person name="Paukszto L."/>
            <person name="Sawicki J."/>
            <person name="Karawczyk K."/>
            <person name="Piernik-Szablinska J."/>
            <person name="Szczecinska M."/>
            <person name="Mazdziarz M."/>
        </authorList>
    </citation>
    <scope>NUCLEOTIDE SEQUENCE [LARGE SCALE GENOMIC DNA]</scope>
    <source>
        <strain evidence="1">Rf_01</strain>
        <tissue evidence="1">Aerial parts of the thallus</tissue>
    </source>
</reference>
<evidence type="ECO:0000313" key="1">
    <source>
        <dbReference type="EMBL" id="KAL2643891.1"/>
    </source>
</evidence>
<protein>
    <submittedName>
        <fullName evidence="1">Uncharacterized protein</fullName>
    </submittedName>
</protein>
<proteinExistence type="predicted"/>
<dbReference type="AlphaFoldDB" id="A0ABD1Z8B4"/>
<organism evidence="1 2">
    <name type="scientific">Riccia fluitans</name>
    <dbReference type="NCBI Taxonomy" id="41844"/>
    <lineage>
        <taxon>Eukaryota</taxon>
        <taxon>Viridiplantae</taxon>
        <taxon>Streptophyta</taxon>
        <taxon>Embryophyta</taxon>
        <taxon>Marchantiophyta</taxon>
        <taxon>Marchantiopsida</taxon>
        <taxon>Marchantiidae</taxon>
        <taxon>Marchantiales</taxon>
        <taxon>Ricciaceae</taxon>
        <taxon>Riccia</taxon>
    </lineage>
</organism>
<dbReference type="Proteomes" id="UP001605036">
    <property type="component" value="Unassembled WGS sequence"/>
</dbReference>
<evidence type="ECO:0000313" key="2">
    <source>
        <dbReference type="Proteomes" id="UP001605036"/>
    </source>
</evidence>
<keyword evidence="2" id="KW-1185">Reference proteome</keyword>
<comment type="caution">
    <text evidence="1">The sequence shown here is derived from an EMBL/GenBank/DDBJ whole genome shotgun (WGS) entry which is preliminary data.</text>
</comment>